<evidence type="ECO:0000313" key="2">
    <source>
        <dbReference type="Proteomes" id="UP000274429"/>
    </source>
</evidence>
<sequence length="190" mass="21328">MPSNFVCKSTYRSLKIDNDKAIAVVLLVKILYNMGVNGPFRMWDEFRPLKHPTNLTDLYPYHHVVEQLEWIIAYAANKSHFPSTNPPRIYYDRKYLYHSTTSDGCRYKCIFINTTHNLSRGDVAVFSSHFDVAASVDLKNRGVLVAFETGESPHHAPRLSSAQLGQVSAACSNAKAVVSCASNHFTVMEG</sequence>
<dbReference type="Proteomes" id="UP000274429">
    <property type="component" value="Unassembled WGS sequence"/>
</dbReference>
<accession>A0A0R3XBD2</accession>
<keyword evidence="2" id="KW-1185">Reference proteome</keyword>
<organism evidence="3">
    <name type="scientific">Hydatigena taeniaeformis</name>
    <name type="common">Feline tapeworm</name>
    <name type="synonym">Taenia taeniaeformis</name>
    <dbReference type="NCBI Taxonomy" id="6205"/>
    <lineage>
        <taxon>Eukaryota</taxon>
        <taxon>Metazoa</taxon>
        <taxon>Spiralia</taxon>
        <taxon>Lophotrochozoa</taxon>
        <taxon>Platyhelminthes</taxon>
        <taxon>Cestoda</taxon>
        <taxon>Eucestoda</taxon>
        <taxon>Cyclophyllidea</taxon>
        <taxon>Taeniidae</taxon>
        <taxon>Hydatigera</taxon>
    </lineage>
</organism>
<evidence type="ECO:0000313" key="1">
    <source>
        <dbReference type="EMBL" id="VDM35822.1"/>
    </source>
</evidence>
<dbReference type="OrthoDB" id="10415796at2759"/>
<evidence type="ECO:0000313" key="3">
    <source>
        <dbReference type="WBParaSite" id="TTAC_0001085901-mRNA-1"/>
    </source>
</evidence>
<name>A0A0R3XBD2_HYDTA</name>
<proteinExistence type="predicted"/>
<dbReference type="AlphaFoldDB" id="A0A0R3XBD2"/>
<protein>
    <submittedName>
        <fullName evidence="3">DDE Tnp4 domain-containing protein</fullName>
    </submittedName>
</protein>
<dbReference type="STRING" id="6205.A0A0R3XBD2"/>
<reference evidence="3" key="1">
    <citation type="submission" date="2017-02" db="UniProtKB">
        <authorList>
            <consortium name="WormBaseParasite"/>
        </authorList>
    </citation>
    <scope>IDENTIFICATION</scope>
</reference>
<dbReference type="EMBL" id="UYWX01022345">
    <property type="protein sequence ID" value="VDM35822.1"/>
    <property type="molecule type" value="Genomic_DNA"/>
</dbReference>
<dbReference type="WBParaSite" id="TTAC_0001085901-mRNA-1">
    <property type="protein sequence ID" value="TTAC_0001085901-mRNA-1"/>
    <property type="gene ID" value="TTAC_0001085901"/>
</dbReference>
<reference evidence="1 2" key="2">
    <citation type="submission" date="2018-11" db="EMBL/GenBank/DDBJ databases">
        <authorList>
            <consortium name="Pathogen Informatics"/>
        </authorList>
    </citation>
    <scope>NUCLEOTIDE SEQUENCE [LARGE SCALE GENOMIC DNA]</scope>
</reference>
<gene>
    <name evidence="1" type="ORF">TTAC_LOCUS10842</name>
</gene>